<feature type="domain" description="tRNA uridine 5-carboxymethylaminomethyl modification enzyme C-terminal subdomain" evidence="2">
    <location>
        <begin position="48"/>
        <end position="86"/>
    </location>
</feature>
<evidence type="ECO:0000313" key="3">
    <source>
        <dbReference type="EMBL" id="NYT27716.1"/>
    </source>
</evidence>
<organism evidence="3 4">
    <name type="scientific">Candidatus Thiodubiliella endoseptemdiera</name>
    <dbReference type="NCBI Taxonomy" id="2738886"/>
    <lineage>
        <taxon>Bacteria</taxon>
        <taxon>Pseudomonadati</taxon>
        <taxon>Pseudomonadota</taxon>
        <taxon>Gammaproteobacteria</taxon>
        <taxon>Candidatus Pseudothioglobaceae</taxon>
        <taxon>Candidatus Thiodubiliella</taxon>
    </lineage>
</organism>
<dbReference type="EMBL" id="JACCHT010000001">
    <property type="protein sequence ID" value="NYT27716.1"/>
    <property type="molecule type" value="Genomic_DNA"/>
</dbReference>
<dbReference type="GO" id="GO:0005829">
    <property type="term" value="C:cytosol"/>
    <property type="evidence" value="ECO:0007669"/>
    <property type="project" value="TreeGrafter"/>
</dbReference>
<evidence type="ECO:0000313" key="4">
    <source>
        <dbReference type="Proteomes" id="UP000568751"/>
    </source>
</evidence>
<accession>A0A853F2D4</accession>
<gene>
    <name evidence="3" type="ORF">H0A76_07330</name>
</gene>
<dbReference type="PANTHER" id="PTHR11806:SF0">
    <property type="entry name" value="PROTEIN MTO1 HOMOLOG, MITOCHONDRIAL"/>
    <property type="match status" value="1"/>
</dbReference>
<evidence type="ECO:0000256" key="1">
    <source>
        <dbReference type="ARBA" id="ARBA00025948"/>
    </source>
</evidence>
<dbReference type="AlphaFoldDB" id="A0A853F2D4"/>
<dbReference type="Gene3D" id="1.10.10.1800">
    <property type="entry name" value="tRNA uridine 5-carboxymethylaminomethyl modification enzyme MnmG/GidA"/>
    <property type="match status" value="1"/>
</dbReference>
<protein>
    <recommendedName>
        <fullName evidence="2">tRNA uridine 5-carboxymethylaminomethyl modification enzyme C-terminal subdomain domain-containing protein</fullName>
    </recommendedName>
</protein>
<proteinExistence type="predicted"/>
<sequence length="87" mass="10307">MGQTLNHEYSLLELLKRPKVNYELLSKIESGKPFLTDKTLSSIVENEIKYKGYIKRQLEEIEKYRKNEDTKLPEDMDYTLSQNLLLP</sequence>
<evidence type="ECO:0000259" key="2">
    <source>
        <dbReference type="SMART" id="SM01228"/>
    </source>
</evidence>
<dbReference type="InterPro" id="IPR002218">
    <property type="entry name" value="MnmG-rel"/>
</dbReference>
<dbReference type="InterPro" id="IPR047001">
    <property type="entry name" value="MnmG_C_subdom"/>
</dbReference>
<reference evidence="3 4" key="1">
    <citation type="submission" date="2020-05" db="EMBL/GenBank/DDBJ databases">
        <title>Horizontal transmission and recombination maintain forever young bacterial symbiont genomes.</title>
        <authorList>
            <person name="Russell S.L."/>
            <person name="Pepper-Tunick E."/>
            <person name="Svedberg J."/>
            <person name="Byrne A."/>
            <person name="Ruelas Castillo J."/>
            <person name="Vollmers C."/>
            <person name="Beinart R.A."/>
            <person name="Corbett-Detig R."/>
        </authorList>
    </citation>
    <scope>NUCLEOTIDE SEQUENCE [LARGE SCALE GENOMIC DNA]</scope>
    <source>
        <strain evidence="3">455</strain>
    </source>
</reference>
<dbReference type="PANTHER" id="PTHR11806">
    <property type="entry name" value="GLUCOSE INHIBITED DIVISION PROTEIN A"/>
    <property type="match status" value="1"/>
</dbReference>
<dbReference type="InterPro" id="IPR049312">
    <property type="entry name" value="GIDA_C_N"/>
</dbReference>
<dbReference type="GO" id="GO:0002098">
    <property type="term" value="P:tRNA wobble uridine modification"/>
    <property type="evidence" value="ECO:0007669"/>
    <property type="project" value="TreeGrafter"/>
</dbReference>
<dbReference type="GO" id="GO:0030488">
    <property type="term" value="P:tRNA methylation"/>
    <property type="evidence" value="ECO:0007669"/>
    <property type="project" value="TreeGrafter"/>
</dbReference>
<dbReference type="GO" id="GO:0050660">
    <property type="term" value="F:flavin adenine dinucleotide binding"/>
    <property type="evidence" value="ECO:0007669"/>
    <property type="project" value="InterPro"/>
</dbReference>
<dbReference type="Pfam" id="PF21680">
    <property type="entry name" value="GIDA_C_1st"/>
    <property type="match status" value="1"/>
</dbReference>
<dbReference type="SMART" id="SM01228">
    <property type="entry name" value="GIDA_assoc_3"/>
    <property type="match status" value="1"/>
</dbReference>
<name>A0A853F2D4_9GAMM</name>
<comment type="caution">
    <text evidence="3">The sequence shown here is derived from an EMBL/GenBank/DDBJ whole genome shotgun (WGS) entry which is preliminary data.</text>
</comment>
<dbReference type="Proteomes" id="UP000568751">
    <property type="component" value="Unassembled WGS sequence"/>
</dbReference>
<comment type="subunit">
    <text evidence="1">Homodimer. Heterotetramer of two MnmE and two MnmG subunits.</text>
</comment>